<evidence type="ECO:0000313" key="2">
    <source>
        <dbReference type="EMBL" id="MDR7276740.1"/>
    </source>
</evidence>
<feature type="region of interest" description="Disordered" evidence="1">
    <location>
        <begin position="944"/>
        <end position="1097"/>
    </location>
</feature>
<organism evidence="2 3">
    <name type="scientific">Catenuloplanes atrovinosus</name>
    <dbReference type="NCBI Taxonomy" id="137266"/>
    <lineage>
        <taxon>Bacteria</taxon>
        <taxon>Bacillati</taxon>
        <taxon>Actinomycetota</taxon>
        <taxon>Actinomycetes</taxon>
        <taxon>Micromonosporales</taxon>
        <taxon>Micromonosporaceae</taxon>
        <taxon>Catenuloplanes</taxon>
    </lineage>
</organism>
<protein>
    <submittedName>
        <fullName evidence="2">Uncharacterized protein</fullName>
    </submittedName>
</protein>
<sequence>MAEFGAFGTICGDGRLIPVPAGVFFHDGPMTRPVDPSALQDALLARRLPGRTTVFATEETLASPLAVTELRRVLDRLPERARREVVLGTLPGSRTDPATLLERADVLGLPVHAPVPAGPPPWSARVIGVDDDGRETTDRPRAVVVLPRARAATREALRAAVELAGRGDRTPWQRLTEWLSTVQRIRDDLRVPSWSAADESRSPAPDATYQLGVALVWAGVPAGVDPAELIRAVRPYPMADALALLGTPEGEPLPPGTPGTAALLRAPGGDRATWLVAEGGRLWWVEPRVDGPGAVRALDPADLPAALHDRTVLATSTPGGPLTARNPAGAAPGAHPDHARAGGEPPLPGTAIDVPGLGRCMLLAVALGAPHEVAALPGMPADALARLLAARADRNVPAGRLDDIAEALRRRAVALLTTLDAGTPLSAWLTGLYETFPQLPDGVDLRAELLRIAGDWAWHDAGPALAGAGEEGLDLGGALLAVLAAVIDRPVRQVRLDGDGTAHEVFAGGTGAPLYVGYRFTERHYQAWVPAGDTDQAREFVAGRRVAPATSDDPFEALLGSVTRQGLHEWLHPLGERSAAALRRHVAARLADPLSELDVPLETLLTPRRRAALAAALARPVTDATPGAAVLRYLARATTPPTAREFARAALSDPALRGDWTDGVLLGAAALALDLTAVEVPRHGAAVTPVPAPGRPSVYVLRDGGRYAALGRAIGAGTPLTERETETVHGMPVENQRRIQRFVDAENIVLDFRPTNPHAVPYLRVGAVPKPMEVKDKTIGATDALIGATDEVLGLVGTYEPAHPVHVAEELRQRYEARAAAWEAASRSGGPVPDRGADRVFELHGLLYLYEPPAGDRRYGTYRQITADHDPFDILDADTGERITGARYERLVDALRGMHVAVQHGAHLSWQAPPEQRGMSVGITRQHHLGEGVVRFRPWPAPPGPVPLWDGNEAPPGTGTLPPANVSLVDGAGERRPARPPAPTPARSRSGLPDAPTPAMLPPVRHTRDTVTDPIVLSRRSSLYQPQPSIPDGRRPSDPRHLPRRDSATGWPSSRRPSLTPYASMSASPPPSRRGSEQLAPHRPVPTGWPGTAPPESWWNRAATPARRPSPLPGADAIFRPDFTFGAPPRPDTPPLTEPPRAVTTASPMPPSPARTPSPVPYSAEGMRELSTRIRRAIGAGSGEVYCATAVSLARDELFGRRGVTLTPQDGRSRDDLTTHGGIWAGWGAPVTWPRVADWDEIARLVGAEVGRTAFVLTGRPGSYGHAFLVVHTEDGVLWVDPSARAQADRVRTHAEMTAAAGPLGPTVVDLRTRVFAADGTAVPVTTAAPESARPAATALAMTDHAERRYRGSGIEDEQTVMLFFDRRSRAEDLAGRPLAKAVDGSWQIEVETKTFYLADGRYHATRAAADATGGEVREVVAGMIERVSSIMSTHPHEVNRAAPGPVFDAFARMAAAADLIPGADGEGAAMKLTAFLAGEKVEFTTLGTRTMVGRPPVGDVPGSHYHYTHGIVLSGLRDFLAHVRENTWRTTALGYRTRAHLADGLAFGDALALRFREFLRTPGAPAVADADRAATELAGYAALFYDNFAGVAHHLVNEHELNKVNIAVLSRVPAFADLRRLLPAAVREYLDRDADRIWTDLEALFRARIPDFDERYRVDTDLEPDAPVEFGALGVGHSEDDDLTLRQYADSAIRGDAARITQRAVLGSGVTDVPVDVATSGLLRPHVVVEVRSYGARRESAERARGHNAALAAIARAAYERELAVPADRRAADGRAWLEGGADRALRWVNGEGDAPPWAVALGELAAARGHALVLSGALQEAARPGRQNGHGAAVRRLLDEAPHLARTAIVAVTAFDAELNDLRQEHRLTVVHAVDRVTRDATGTHRRRGWRLVTAANTVLDLGDGALTGDLLARALDEADGTARAGIEAGRTPPVPELLRLGDWTGADAQRLLTAITTHAVPDRPMIAVGLSGAEAPEAIRRLGETLHAYRRAGVSPVVLTTAGTRQTAEPLDRVLAEHRPVLIRPVTDGLDQAWQAEHPDGTVARRAPLPDADLFAAAAAVPAPPAGPSLPDALARWLLTPGWPEAEAYQREHHAALREPAVLEALRAEAAAFPDDVRLGAFRTALELAAPHDRLPAERLTPVATTVLDQEPPYDRGAVPPAFVYDYLSRDGGRRGRFPMDGLLFQLVLAGAVTRDQALALVRATATTAVDRANLTVFEVVTALREAEADHDPLAHPLVRRLREVTGSAAIGCVDPIDRAAWVGRMDALAKAMRAEGTDAATRRADLLDVATDTLSTC</sequence>
<name>A0AAE3YNE7_9ACTN</name>
<feature type="compositionally biased region" description="Pro residues" evidence="1">
    <location>
        <begin position="1148"/>
        <end position="1160"/>
    </location>
</feature>
<feature type="compositionally biased region" description="Pro residues" evidence="1">
    <location>
        <begin position="1128"/>
        <end position="1138"/>
    </location>
</feature>
<dbReference type="Proteomes" id="UP001183643">
    <property type="component" value="Unassembled WGS sequence"/>
</dbReference>
<feature type="compositionally biased region" description="Low complexity" evidence="1">
    <location>
        <begin position="324"/>
        <end position="334"/>
    </location>
</feature>
<feature type="region of interest" description="Disordered" evidence="1">
    <location>
        <begin position="1125"/>
        <end position="1163"/>
    </location>
</feature>
<dbReference type="EMBL" id="JAVDYB010000001">
    <property type="protein sequence ID" value="MDR7276740.1"/>
    <property type="molecule type" value="Genomic_DNA"/>
</dbReference>
<accession>A0AAE3YNE7</accession>
<evidence type="ECO:0000256" key="1">
    <source>
        <dbReference type="SAM" id="MobiDB-lite"/>
    </source>
</evidence>
<keyword evidence="3" id="KW-1185">Reference proteome</keyword>
<feature type="region of interest" description="Disordered" evidence="1">
    <location>
        <begin position="316"/>
        <end position="348"/>
    </location>
</feature>
<comment type="caution">
    <text evidence="2">The sequence shown here is derived from an EMBL/GenBank/DDBJ whole genome shotgun (WGS) entry which is preliminary data.</text>
</comment>
<evidence type="ECO:0000313" key="3">
    <source>
        <dbReference type="Proteomes" id="UP001183643"/>
    </source>
</evidence>
<gene>
    <name evidence="2" type="ORF">J2S41_003518</name>
</gene>
<proteinExistence type="predicted"/>
<reference evidence="2" key="1">
    <citation type="submission" date="2023-07" db="EMBL/GenBank/DDBJ databases">
        <title>Sequencing the genomes of 1000 actinobacteria strains.</title>
        <authorList>
            <person name="Klenk H.-P."/>
        </authorList>
    </citation>
    <scope>NUCLEOTIDE SEQUENCE</scope>
    <source>
        <strain evidence="2">DSM 44707</strain>
    </source>
</reference>
<dbReference type="RefSeq" id="WP_310368957.1">
    <property type="nucleotide sequence ID" value="NZ_JAVDYB010000001.1"/>
</dbReference>
<feature type="compositionally biased region" description="Basic and acidic residues" evidence="1">
    <location>
        <begin position="1032"/>
        <end position="1047"/>
    </location>
</feature>